<dbReference type="EMBL" id="JAENHN010000053">
    <property type="protein sequence ID" value="MBK1812834.1"/>
    <property type="molecule type" value="Genomic_DNA"/>
</dbReference>
<reference evidence="5" key="1">
    <citation type="submission" date="2021-01" db="EMBL/GenBank/DDBJ databases">
        <title>Genome public.</title>
        <authorList>
            <person name="Liu C."/>
            <person name="Sun Q."/>
        </authorList>
    </citation>
    <scope>NUCLEOTIDE SEQUENCE [LARGE SCALE GENOMIC DNA]</scope>
    <source>
        <strain evidence="5">YIM B02505</strain>
    </source>
</reference>
<dbReference type="InterPro" id="IPR025436">
    <property type="entry name" value="DUF4179"/>
</dbReference>
<keyword evidence="5" id="KW-1185">Reference proteome</keyword>
<protein>
    <submittedName>
        <fullName evidence="4">DUF4179 domain-containing protein</fullName>
    </submittedName>
</protein>
<dbReference type="Gene3D" id="2.60.40.1630">
    <property type="entry name" value="bacillus anthracis domain"/>
    <property type="match status" value="1"/>
</dbReference>
<name>A0ABS1EU22_9CLOT</name>
<dbReference type="Proteomes" id="UP000596739">
    <property type="component" value="Unassembled WGS sequence"/>
</dbReference>
<sequence>MNKLDDFDMLLKKKAKEDTCYISGKLDASINDTLDNLVDNRRYKRPITKVAMIAALVATISGTTVFASTNPVIRNMVGGIVAYFDSSKDTKYISDKSSFEKFNKAVGVSSVDKDIKFTVNNIATDDNFINVFYTIESKNDIKMFTTEQEAKLFGALLYTPFINVNINGKEIKCSNNNNMDAYFQGDKGLKGMWRVNVSQIDLPNKFNLEISTDEIFRTKGKWEVATSVDKSDISIETKTVKPNIQKVIDLGDYKPNITIDKVSISPFGNQIVISERTSGDRLFDTFAIFDDKDNNLDVLNTDMIGSINGKATNSFEFVKGNVDTKYITLIPIKFTEKEADATIEKVDIQKVPISFKTNNAGSRVVDKIEFVKNVIRINYHNEGVQMWDPGFYLYDSKGNEVDLGQNGYTTAVDRKTGEFTQTLTFENKNVDFSKISKIGTFTEKQDIDLLKDQAIKIDLK</sequence>
<organism evidence="4 5">
    <name type="scientific">Clostridium yunnanense</name>
    <dbReference type="NCBI Taxonomy" id="2800325"/>
    <lineage>
        <taxon>Bacteria</taxon>
        <taxon>Bacillati</taxon>
        <taxon>Bacillota</taxon>
        <taxon>Clostridia</taxon>
        <taxon>Eubacteriales</taxon>
        <taxon>Clostridiaceae</taxon>
        <taxon>Clostridium</taxon>
    </lineage>
</organism>
<evidence type="ECO:0000313" key="4">
    <source>
        <dbReference type="EMBL" id="MBK1812834.1"/>
    </source>
</evidence>
<keyword evidence="1" id="KW-1133">Transmembrane helix</keyword>
<evidence type="ECO:0000256" key="1">
    <source>
        <dbReference type="SAM" id="Phobius"/>
    </source>
</evidence>
<proteinExistence type="predicted"/>
<evidence type="ECO:0000313" key="5">
    <source>
        <dbReference type="Proteomes" id="UP000596739"/>
    </source>
</evidence>
<feature type="transmembrane region" description="Helical" evidence="1">
    <location>
        <begin position="50"/>
        <end position="67"/>
    </location>
</feature>
<dbReference type="RefSeq" id="WP_200272411.1">
    <property type="nucleotide sequence ID" value="NZ_JAENHN010000053.1"/>
</dbReference>
<dbReference type="Pfam" id="PF13786">
    <property type="entry name" value="DUF4179"/>
    <property type="match status" value="1"/>
</dbReference>
<comment type="caution">
    <text evidence="4">The sequence shown here is derived from an EMBL/GenBank/DDBJ whole genome shotgun (WGS) entry which is preliminary data.</text>
</comment>
<feature type="domain" description="DUF4179" evidence="2">
    <location>
        <begin position="43"/>
        <end position="137"/>
    </location>
</feature>
<gene>
    <name evidence="4" type="ORF">JHL18_19620</name>
</gene>
<dbReference type="InterPro" id="IPR040680">
    <property type="entry name" value="DUF5643"/>
</dbReference>
<keyword evidence="1" id="KW-0472">Membrane</keyword>
<evidence type="ECO:0000259" key="2">
    <source>
        <dbReference type="Pfam" id="PF13786"/>
    </source>
</evidence>
<accession>A0ABS1EU22</accession>
<dbReference type="Pfam" id="PF18705">
    <property type="entry name" value="DUF5643"/>
    <property type="match status" value="1"/>
</dbReference>
<feature type="domain" description="DUF5643" evidence="3">
    <location>
        <begin position="237"/>
        <end position="351"/>
    </location>
</feature>
<evidence type="ECO:0000259" key="3">
    <source>
        <dbReference type="Pfam" id="PF18705"/>
    </source>
</evidence>
<keyword evidence="1" id="KW-0812">Transmembrane</keyword>